<dbReference type="PANTHER" id="PTHR11063">
    <property type="entry name" value="GLUTAMATE SEMIALDEHYDE DEHYDROGENASE"/>
    <property type="match status" value="1"/>
</dbReference>
<dbReference type="Gene3D" id="3.40.605.10">
    <property type="entry name" value="Aldehyde Dehydrogenase, Chain A, domain 1"/>
    <property type="match status" value="1"/>
</dbReference>
<dbReference type="InterPro" id="IPR012134">
    <property type="entry name" value="Glu-5-SA_DH"/>
</dbReference>
<evidence type="ECO:0000256" key="7">
    <source>
        <dbReference type="HAMAP-Rule" id="MF_00412"/>
    </source>
</evidence>
<dbReference type="InterPro" id="IPR000965">
    <property type="entry name" value="GPR_dom"/>
</dbReference>
<dbReference type="PANTHER" id="PTHR11063:SF8">
    <property type="entry name" value="DELTA-1-PYRROLINE-5-CARBOXYLATE SYNTHASE"/>
    <property type="match status" value="1"/>
</dbReference>
<dbReference type="FunFam" id="3.40.309.10:FF:000006">
    <property type="entry name" value="Gamma-glutamyl phosphate reductase"/>
    <property type="match status" value="1"/>
</dbReference>
<dbReference type="InterPro" id="IPR016161">
    <property type="entry name" value="Ald_DH/histidinol_DH"/>
</dbReference>
<dbReference type="CDD" id="cd07079">
    <property type="entry name" value="ALDH_F18-19_ProA-GPR"/>
    <property type="match status" value="1"/>
</dbReference>
<evidence type="ECO:0000313" key="9">
    <source>
        <dbReference type="EMBL" id="EEL70293.1"/>
    </source>
</evidence>
<dbReference type="InterPro" id="IPR020593">
    <property type="entry name" value="G-glutamylP_reductase_CS"/>
</dbReference>
<evidence type="ECO:0000259" key="8">
    <source>
        <dbReference type="Pfam" id="PF00171"/>
    </source>
</evidence>
<dbReference type="InterPro" id="IPR016162">
    <property type="entry name" value="Ald_DH_N"/>
</dbReference>
<dbReference type="NCBIfam" id="TIGR00407">
    <property type="entry name" value="proA"/>
    <property type="match status" value="1"/>
</dbReference>
<comment type="similarity">
    <text evidence="7">Belongs to the gamma-glutamyl phosphate reductase family.</text>
</comment>
<dbReference type="GO" id="GO:0050661">
    <property type="term" value="F:NADP binding"/>
    <property type="evidence" value="ECO:0007669"/>
    <property type="project" value="InterPro"/>
</dbReference>
<dbReference type="HOGENOM" id="CLU_030231_0_0_9"/>
<dbReference type="NCBIfam" id="NF001221">
    <property type="entry name" value="PRK00197.1"/>
    <property type="match status" value="1"/>
</dbReference>
<gene>
    <name evidence="7" type="primary">proA</name>
    <name evidence="9" type="ORF">bcere0026_27610</name>
</gene>
<dbReference type="Gene3D" id="3.40.309.10">
    <property type="entry name" value="Aldehyde Dehydrogenase, Chain A, domain 2"/>
    <property type="match status" value="1"/>
</dbReference>
<evidence type="ECO:0000256" key="2">
    <source>
        <dbReference type="ARBA" id="ARBA00022605"/>
    </source>
</evidence>
<comment type="subcellular location">
    <subcellularLocation>
        <location evidence="7">Cytoplasm</location>
    </subcellularLocation>
</comment>
<dbReference type="PROSITE" id="PS01223">
    <property type="entry name" value="PROA"/>
    <property type="match status" value="1"/>
</dbReference>
<dbReference type="InterPro" id="IPR016163">
    <property type="entry name" value="Ald_DH_C"/>
</dbReference>
<dbReference type="GO" id="GO:0055129">
    <property type="term" value="P:L-proline biosynthetic process"/>
    <property type="evidence" value="ECO:0007669"/>
    <property type="project" value="UniProtKB-UniRule"/>
</dbReference>
<dbReference type="Proteomes" id="UP000001753">
    <property type="component" value="Chromosome"/>
</dbReference>
<organism evidence="9">
    <name type="scientific">Bacillus mycoides</name>
    <dbReference type="NCBI Taxonomy" id="1405"/>
    <lineage>
        <taxon>Bacteria</taxon>
        <taxon>Bacillati</taxon>
        <taxon>Bacillota</taxon>
        <taxon>Bacilli</taxon>
        <taxon>Bacillales</taxon>
        <taxon>Bacillaceae</taxon>
        <taxon>Bacillus</taxon>
        <taxon>Bacillus cereus group</taxon>
    </lineage>
</organism>
<keyword evidence="5 7" id="KW-0560">Oxidoreductase</keyword>
<evidence type="ECO:0000256" key="5">
    <source>
        <dbReference type="ARBA" id="ARBA00023002"/>
    </source>
</evidence>
<dbReference type="PIRSF" id="PIRSF000151">
    <property type="entry name" value="GPR"/>
    <property type="match status" value="1"/>
</dbReference>
<keyword evidence="4 7" id="KW-0521">NADP</keyword>
<keyword evidence="7" id="KW-0963">Cytoplasm</keyword>
<dbReference type="EMBL" id="ACMP01000080">
    <property type="protein sequence ID" value="EEL70293.1"/>
    <property type="molecule type" value="Genomic_DNA"/>
</dbReference>
<comment type="pathway">
    <text evidence="1 7">Amino-acid biosynthesis; L-proline biosynthesis; L-glutamate 5-semialdehyde from L-glutamate: step 2/2.</text>
</comment>
<dbReference type="HAMAP" id="MF_00412">
    <property type="entry name" value="ProA"/>
    <property type="match status" value="1"/>
</dbReference>
<proteinExistence type="inferred from homology"/>
<evidence type="ECO:0000256" key="4">
    <source>
        <dbReference type="ARBA" id="ARBA00022857"/>
    </source>
</evidence>
<dbReference type="EC" id="1.2.1.41" evidence="7"/>
<accession>C2XVN6</accession>
<dbReference type="UniPathway" id="UPA00098">
    <property type="reaction ID" value="UER00360"/>
</dbReference>
<name>C2XVN6_BACMY</name>
<dbReference type="AlphaFoldDB" id="C2XVN6"/>
<evidence type="ECO:0000256" key="3">
    <source>
        <dbReference type="ARBA" id="ARBA00022650"/>
    </source>
</evidence>
<protein>
    <recommendedName>
        <fullName evidence="7">Gamma-glutamyl phosphate reductase</fullName>
        <shortName evidence="7">GPR</shortName>
        <ecNumber evidence="7">1.2.1.41</ecNumber>
    </recommendedName>
    <alternativeName>
        <fullName evidence="7">Glutamate-5-semialdehyde dehydrogenase</fullName>
    </alternativeName>
    <alternativeName>
        <fullName evidence="7">Glutamyl-gamma-semialdehyde dehydrogenase</fullName>
        <shortName evidence="7">GSA dehydrogenase</shortName>
    </alternativeName>
</protein>
<keyword evidence="3 7" id="KW-0641">Proline biosynthesis</keyword>
<comment type="catalytic activity">
    <reaction evidence="6 7">
        <text>L-glutamate 5-semialdehyde + phosphate + NADP(+) = L-glutamyl 5-phosphate + NADPH + H(+)</text>
        <dbReference type="Rhea" id="RHEA:19541"/>
        <dbReference type="ChEBI" id="CHEBI:15378"/>
        <dbReference type="ChEBI" id="CHEBI:43474"/>
        <dbReference type="ChEBI" id="CHEBI:57783"/>
        <dbReference type="ChEBI" id="CHEBI:58066"/>
        <dbReference type="ChEBI" id="CHEBI:58274"/>
        <dbReference type="ChEBI" id="CHEBI:58349"/>
        <dbReference type="EC" id="1.2.1.41"/>
    </reaction>
</comment>
<reference evidence="9" key="1">
    <citation type="journal article" date="2012" name="Genome Res.">
        <title>Genomic characterization of the Bacillus cereus sensu lato species: Backdrop to the evolution of Bacillus anthracis.</title>
        <authorList>
            <person name="Zwick M.E."/>
            <person name="Joseph S.J."/>
            <person name="Didelot X."/>
            <person name="Chen P.E."/>
            <person name="Bishop-Lilly K.A."/>
            <person name="Stewart A.C."/>
            <person name="Willner K."/>
            <person name="Nolan N."/>
            <person name="Lentz S."/>
            <person name="Thomason M.K."/>
            <person name="Sozhamannan S."/>
            <person name="Mateczun A.J."/>
            <person name="Du L."/>
            <person name="Read T.D."/>
        </authorList>
    </citation>
    <scope>NUCLEOTIDE SEQUENCE [LARGE SCALE GENOMIC DNA]</scope>
    <source>
        <strain evidence="9">AH603</strain>
    </source>
</reference>
<dbReference type="Pfam" id="PF00171">
    <property type="entry name" value="Aldedh"/>
    <property type="match status" value="1"/>
</dbReference>
<evidence type="ECO:0000256" key="6">
    <source>
        <dbReference type="ARBA" id="ARBA00049024"/>
    </source>
</evidence>
<sequence length="417" mass="45821">MKMNEVLAKGQKAKKIARELVLKSTNQKNEALAAIADQLIVETAYILEENKRDIEEGKAKGFSESLLDRLMLNEQRIIDMTEGIKQLIDLRDPVGECVSAWERPNGLSIQEMRVPLGVVGMIYEARPNVTVDAATICLKTGNAVILRGSSSAIHSNKAIVSVIHRALKQTSLSPESVQLIEDTTRDSAKQLFTLNEYLDVLIPRGGKQLIDTVVREASVPVLETGAGNCHIFIDETADKQMAFDIIINAKTQRPSVCNAIETIILHENWAQQFGSELFSSLKERGVELRGDNKALAIDSSIALASEEDWETEFLSLTLAVKVVSSAEEAIHHINTYGSMHSEAIITENEENVSKFFTSVDAAALYHNASTRFTDGSEFGFGAEIGISTQKLHVRGPMGLPALTSTKYVIRGNGQIRR</sequence>
<evidence type="ECO:0000256" key="1">
    <source>
        <dbReference type="ARBA" id="ARBA00004985"/>
    </source>
</evidence>
<keyword evidence="2 7" id="KW-0028">Amino-acid biosynthesis</keyword>
<feature type="domain" description="Aldehyde dehydrogenase" evidence="8">
    <location>
        <begin position="39"/>
        <end position="283"/>
    </location>
</feature>
<dbReference type="SUPFAM" id="SSF53720">
    <property type="entry name" value="ALDH-like"/>
    <property type="match status" value="1"/>
</dbReference>
<comment type="caution">
    <text evidence="9">The sequence shown here is derived from an EMBL/GenBank/DDBJ whole genome shotgun (WGS) entry which is preliminary data.</text>
</comment>
<dbReference type="GO" id="GO:0004350">
    <property type="term" value="F:glutamate-5-semialdehyde dehydrogenase activity"/>
    <property type="evidence" value="ECO:0007669"/>
    <property type="project" value="UniProtKB-UniRule"/>
</dbReference>
<comment type="function">
    <text evidence="7">Catalyzes the NADPH-dependent reduction of L-glutamate 5-phosphate into L-glutamate 5-semialdehyde and phosphate. The product spontaneously undergoes cyclization to form 1-pyrroline-5-carboxylate.</text>
</comment>
<dbReference type="InterPro" id="IPR015590">
    <property type="entry name" value="Aldehyde_DH_dom"/>
</dbReference>
<dbReference type="GO" id="GO:0005737">
    <property type="term" value="C:cytoplasm"/>
    <property type="evidence" value="ECO:0007669"/>
    <property type="project" value="UniProtKB-SubCell"/>
</dbReference>